<dbReference type="PANTHER" id="PTHR30481">
    <property type="entry name" value="DNA ADENINE METHYLASE"/>
    <property type="match status" value="1"/>
</dbReference>
<dbReference type="GO" id="GO:0032259">
    <property type="term" value="P:methylation"/>
    <property type="evidence" value="ECO:0007669"/>
    <property type="project" value="UniProtKB-KW"/>
</dbReference>
<name>X1B3X3_9ZZZZ</name>
<dbReference type="GO" id="GO:0009007">
    <property type="term" value="F:site-specific DNA-methyltransferase (adenine-specific) activity"/>
    <property type="evidence" value="ECO:0007669"/>
    <property type="project" value="UniProtKB-EC"/>
</dbReference>
<dbReference type="InterPro" id="IPR012327">
    <property type="entry name" value="MeTrfase_D12"/>
</dbReference>
<protein>
    <recommendedName>
        <fullName evidence="5">DNA adenine methylase</fullName>
    </recommendedName>
</protein>
<dbReference type="GO" id="GO:0006298">
    <property type="term" value="P:mismatch repair"/>
    <property type="evidence" value="ECO:0007669"/>
    <property type="project" value="TreeGrafter"/>
</dbReference>
<accession>X1B3X3</accession>
<dbReference type="PANTHER" id="PTHR30481:SF4">
    <property type="entry name" value="SITE-SPECIFIC DNA-METHYLTRANSFERASE (ADENINE-SPECIFIC)"/>
    <property type="match status" value="1"/>
</dbReference>
<dbReference type="Pfam" id="PF02086">
    <property type="entry name" value="MethyltransfD12"/>
    <property type="match status" value="1"/>
</dbReference>
<evidence type="ECO:0000256" key="3">
    <source>
        <dbReference type="ARBA" id="ARBA00022691"/>
    </source>
</evidence>
<dbReference type="AlphaFoldDB" id="X1B3X3"/>
<dbReference type="SUPFAM" id="SSF53335">
    <property type="entry name" value="S-adenosyl-L-methionine-dependent methyltransferases"/>
    <property type="match status" value="1"/>
</dbReference>
<reference evidence="4" key="1">
    <citation type="journal article" date="2014" name="Front. Microbiol.">
        <title>High frequency of phylogenetically diverse reductive dehalogenase-homologous genes in deep subseafloor sedimentary metagenomes.</title>
        <authorList>
            <person name="Kawai M."/>
            <person name="Futagami T."/>
            <person name="Toyoda A."/>
            <person name="Takaki Y."/>
            <person name="Nishi S."/>
            <person name="Hori S."/>
            <person name="Arai W."/>
            <person name="Tsubouchi T."/>
            <person name="Morono Y."/>
            <person name="Uchiyama I."/>
            <person name="Ito T."/>
            <person name="Fujiyama A."/>
            <person name="Inagaki F."/>
            <person name="Takami H."/>
        </authorList>
    </citation>
    <scope>NUCLEOTIDE SEQUENCE</scope>
    <source>
        <strain evidence="4">Expedition CK06-06</strain>
    </source>
</reference>
<evidence type="ECO:0000256" key="2">
    <source>
        <dbReference type="ARBA" id="ARBA00022679"/>
    </source>
</evidence>
<evidence type="ECO:0000256" key="1">
    <source>
        <dbReference type="ARBA" id="ARBA00022603"/>
    </source>
</evidence>
<dbReference type="GO" id="GO:0009307">
    <property type="term" value="P:DNA restriction-modification system"/>
    <property type="evidence" value="ECO:0007669"/>
    <property type="project" value="InterPro"/>
</dbReference>
<gene>
    <name evidence="4" type="ORF">S01H4_23030</name>
</gene>
<dbReference type="EMBL" id="BART01010632">
    <property type="protein sequence ID" value="GAG89755.1"/>
    <property type="molecule type" value="Genomic_DNA"/>
</dbReference>
<dbReference type="Gene3D" id="3.40.50.150">
    <property type="entry name" value="Vaccinia Virus protein VP39"/>
    <property type="match status" value="1"/>
</dbReference>
<dbReference type="GO" id="GO:1904047">
    <property type="term" value="F:S-adenosyl-L-methionine binding"/>
    <property type="evidence" value="ECO:0007669"/>
    <property type="project" value="TreeGrafter"/>
</dbReference>
<sequence length="188" mass="21939">EYKNSLKRDKLSLEDRAYKYFFVNRTSVNGVGGFGCATGVVRRNMSKSVSDFLASIDNLPEIHQRLSRVIIENRDAIELIEKYDRDKVFFYLDPPYHHSTRTQTRYVVDMSAEQQEALIDCLLNIKKAKVLLSGYNCKNYDALCKKEWKRIDFKVKTQDGNRKGKIKIESLWLNYSFSDIGKKEGLFE</sequence>
<feature type="non-terminal residue" evidence="4">
    <location>
        <position position="1"/>
    </location>
</feature>
<comment type="caution">
    <text evidence="4">The sequence shown here is derived from an EMBL/GenBank/DDBJ whole genome shotgun (WGS) entry which is preliminary data.</text>
</comment>
<dbReference type="InterPro" id="IPR029063">
    <property type="entry name" value="SAM-dependent_MTases_sf"/>
</dbReference>
<keyword evidence="1" id="KW-0489">Methyltransferase</keyword>
<evidence type="ECO:0008006" key="5">
    <source>
        <dbReference type="Google" id="ProtNLM"/>
    </source>
</evidence>
<proteinExistence type="predicted"/>
<keyword evidence="3" id="KW-0949">S-adenosyl-L-methionine</keyword>
<organism evidence="4">
    <name type="scientific">marine sediment metagenome</name>
    <dbReference type="NCBI Taxonomy" id="412755"/>
    <lineage>
        <taxon>unclassified sequences</taxon>
        <taxon>metagenomes</taxon>
        <taxon>ecological metagenomes</taxon>
    </lineage>
</organism>
<dbReference type="GO" id="GO:0043565">
    <property type="term" value="F:sequence-specific DNA binding"/>
    <property type="evidence" value="ECO:0007669"/>
    <property type="project" value="TreeGrafter"/>
</dbReference>
<keyword evidence="2" id="KW-0808">Transferase</keyword>
<evidence type="ECO:0000313" key="4">
    <source>
        <dbReference type="EMBL" id="GAG89755.1"/>
    </source>
</evidence>